<protein>
    <submittedName>
        <fullName evidence="1">Uncharacterized protein</fullName>
    </submittedName>
</protein>
<proteinExistence type="predicted"/>
<sequence length="97" mass="11079">MLEQLLMCGVLCVEVRRAFRLQRGSGEVLARGKYDAEVSMRGVIRWHTPPHQSGLLYVLGSIELMKKGSIKRANDFNGHYRRNMWKVNVEVGGFQDS</sequence>
<evidence type="ECO:0000313" key="1">
    <source>
        <dbReference type="EMBL" id="MXU87543.1"/>
    </source>
</evidence>
<name>A0A6B0UI28_IXORI</name>
<dbReference type="EMBL" id="GIFC01005460">
    <property type="protein sequence ID" value="MXU87543.1"/>
    <property type="molecule type" value="Transcribed_RNA"/>
</dbReference>
<accession>A0A6B0UI28</accession>
<dbReference type="AlphaFoldDB" id="A0A6B0UI28"/>
<reference evidence="1" key="1">
    <citation type="submission" date="2019-12" db="EMBL/GenBank/DDBJ databases">
        <title>An insight into the sialome of adult female Ixodes ricinus ticks feeding for 6 days.</title>
        <authorList>
            <person name="Perner J."/>
            <person name="Ribeiro J.M.C."/>
        </authorList>
    </citation>
    <scope>NUCLEOTIDE SEQUENCE</scope>
    <source>
        <strain evidence="1">Semi-engorged</strain>
        <tissue evidence="1">Salivary glands</tissue>
    </source>
</reference>
<organism evidence="1">
    <name type="scientific">Ixodes ricinus</name>
    <name type="common">Common tick</name>
    <name type="synonym">Acarus ricinus</name>
    <dbReference type="NCBI Taxonomy" id="34613"/>
    <lineage>
        <taxon>Eukaryota</taxon>
        <taxon>Metazoa</taxon>
        <taxon>Ecdysozoa</taxon>
        <taxon>Arthropoda</taxon>
        <taxon>Chelicerata</taxon>
        <taxon>Arachnida</taxon>
        <taxon>Acari</taxon>
        <taxon>Parasitiformes</taxon>
        <taxon>Ixodida</taxon>
        <taxon>Ixodoidea</taxon>
        <taxon>Ixodidae</taxon>
        <taxon>Ixodinae</taxon>
        <taxon>Ixodes</taxon>
    </lineage>
</organism>